<dbReference type="SMART" id="SM00904">
    <property type="entry name" value="Flavokinase"/>
    <property type="match status" value="1"/>
</dbReference>
<comment type="catalytic activity">
    <reaction evidence="14 15">
        <text>FMN + ATP + H(+) = FAD + diphosphate</text>
        <dbReference type="Rhea" id="RHEA:17237"/>
        <dbReference type="ChEBI" id="CHEBI:15378"/>
        <dbReference type="ChEBI" id="CHEBI:30616"/>
        <dbReference type="ChEBI" id="CHEBI:33019"/>
        <dbReference type="ChEBI" id="CHEBI:57692"/>
        <dbReference type="ChEBI" id="CHEBI:58210"/>
        <dbReference type="EC" id="2.7.7.2"/>
    </reaction>
</comment>
<evidence type="ECO:0000256" key="4">
    <source>
        <dbReference type="ARBA" id="ARBA00022630"/>
    </source>
</evidence>
<dbReference type="EC" id="2.7.1.26" evidence="15"/>
<comment type="pathway">
    <text evidence="3 15">Cofactor biosynthesis; FMN biosynthesis; FMN from riboflavin (ATP route): step 1/1.</text>
</comment>
<dbReference type="PIRSF" id="PIRSF004491">
    <property type="entry name" value="FAD_Synth"/>
    <property type="match status" value="1"/>
</dbReference>
<evidence type="ECO:0000256" key="11">
    <source>
        <dbReference type="ARBA" id="ARBA00022840"/>
    </source>
</evidence>
<dbReference type="UniPathway" id="UPA00277">
    <property type="reaction ID" value="UER00407"/>
</dbReference>
<dbReference type="Proteomes" id="UP000199233">
    <property type="component" value="Unassembled WGS sequence"/>
</dbReference>
<dbReference type="SUPFAM" id="SSF82114">
    <property type="entry name" value="Riboflavin kinase-like"/>
    <property type="match status" value="1"/>
</dbReference>
<dbReference type="PANTHER" id="PTHR22749">
    <property type="entry name" value="RIBOFLAVIN KINASE/FMN ADENYLYLTRANSFERASE"/>
    <property type="match status" value="1"/>
</dbReference>
<keyword evidence="8 15" id="KW-0547">Nucleotide-binding</keyword>
<evidence type="ECO:0000313" key="17">
    <source>
        <dbReference type="EMBL" id="SEQ15215.1"/>
    </source>
</evidence>
<dbReference type="Pfam" id="PF06574">
    <property type="entry name" value="FAD_syn"/>
    <property type="match status" value="1"/>
</dbReference>
<keyword evidence="9 15" id="KW-0418">Kinase</keyword>
<dbReference type="OrthoDB" id="9803667at2"/>
<dbReference type="RefSeq" id="WP_093283504.1">
    <property type="nucleotide sequence ID" value="NZ_FOFS01000004.1"/>
</dbReference>
<evidence type="ECO:0000256" key="10">
    <source>
        <dbReference type="ARBA" id="ARBA00022827"/>
    </source>
</evidence>
<protein>
    <recommendedName>
        <fullName evidence="15">Riboflavin biosynthesis protein</fullName>
    </recommendedName>
    <domain>
        <recommendedName>
            <fullName evidence="15">Riboflavin kinase</fullName>
            <ecNumber evidence="15">2.7.1.26</ecNumber>
        </recommendedName>
        <alternativeName>
            <fullName evidence="15">Flavokinase</fullName>
        </alternativeName>
    </domain>
    <domain>
        <recommendedName>
            <fullName evidence="15">FMN adenylyltransferase</fullName>
            <ecNumber evidence="15">2.7.7.2</ecNumber>
        </recommendedName>
        <alternativeName>
            <fullName evidence="15">FAD pyrophosphorylase</fullName>
        </alternativeName>
        <alternativeName>
            <fullName evidence="15">FAD synthase</fullName>
        </alternativeName>
    </domain>
</protein>
<name>A0A1H9DP16_9GAMM</name>
<dbReference type="GO" id="GO:0003919">
    <property type="term" value="F:FMN adenylyltransferase activity"/>
    <property type="evidence" value="ECO:0007669"/>
    <property type="project" value="UniProtKB-UniRule"/>
</dbReference>
<dbReference type="Gene3D" id="2.40.30.30">
    <property type="entry name" value="Riboflavin kinase-like"/>
    <property type="match status" value="1"/>
</dbReference>
<keyword evidence="5 15" id="KW-0288">FMN</keyword>
<comment type="catalytic activity">
    <reaction evidence="13 15">
        <text>riboflavin + ATP = FMN + ADP + H(+)</text>
        <dbReference type="Rhea" id="RHEA:14357"/>
        <dbReference type="ChEBI" id="CHEBI:15378"/>
        <dbReference type="ChEBI" id="CHEBI:30616"/>
        <dbReference type="ChEBI" id="CHEBI:57986"/>
        <dbReference type="ChEBI" id="CHEBI:58210"/>
        <dbReference type="ChEBI" id="CHEBI:456216"/>
        <dbReference type="EC" id="2.7.1.26"/>
    </reaction>
</comment>
<dbReference type="AlphaFoldDB" id="A0A1H9DP16"/>
<proteinExistence type="inferred from homology"/>
<evidence type="ECO:0000256" key="6">
    <source>
        <dbReference type="ARBA" id="ARBA00022679"/>
    </source>
</evidence>
<evidence type="ECO:0000256" key="14">
    <source>
        <dbReference type="ARBA" id="ARBA00049494"/>
    </source>
</evidence>
<evidence type="ECO:0000256" key="13">
    <source>
        <dbReference type="ARBA" id="ARBA00047880"/>
    </source>
</evidence>
<organism evidence="17 18">
    <name type="scientific">Solimonas aquatica</name>
    <dbReference type="NCBI Taxonomy" id="489703"/>
    <lineage>
        <taxon>Bacteria</taxon>
        <taxon>Pseudomonadati</taxon>
        <taxon>Pseudomonadota</taxon>
        <taxon>Gammaproteobacteria</taxon>
        <taxon>Nevskiales</taxon>
        <taxon>Nevskiaceae</taxon>
        <taxon>Solimonas</taxon>
    </lineage>
</organism>
<dbReference type="NCBIfam" id="NF004160">
    <property type="entry name" value="PRK05627.1-3"/>
    <property type="match status" value="1"/>
</dbReference>
<dbReference type="GO" id="GO:0006747">
    <property type="term" value="P:FAD biosynthetic process"/>
    <property type="evidence" value="ECO:0007669"/>
    <property type="project" value="UniProtKB-UniRule"/>
</dbReference>
<dbReference type="PANTHER" id="PTHR22749:SF6">
    <property type="entry name" value="RIBOFLAVIN KINASE"/>
    <property type="match status" value="1"/>
</dbReference>
<dbReference type="NCBIfam" id="NF004163">
    <property type="entry name" value="PRK05627.1-6"/>
    <property type="match status" value="1"/>
</dbReference>
<feature type="domain" description="Riboflavin kinase" evidence="16">
    <location>
        <begin position="183"/>
        <end position="308"/>
    </location>
</feature>
<dbReference type="CDD" id="cd02064">
    <property type="entry name" value="FAD_synthetase_N"/>
    <property type="match status" value="1"/>
</dbReference>
<sequence>MEFTRGLFNLPAGHGGCALTIGNFDGLHRGHQALIAGARRRADQLRLPLLALCFEPTPREYFEPERAPPRIATLRTKLADFSRYGVDRVVIQRFDMGFARQSPEEFIAEVLLRQLKVRALVVGEDFSFGRRREGKLQHLLAAGQQHGFAVEGVPSVLVSGERCSSTAVRAALAQPDLPRAAELLGRPYRLLGKVVRGLQLGRTLDMPTANINLRRRPALRLGVYAVRARLDGETQARLGVASIGVRPTLGIARCLLETHLFDSPGDIYGRHLDVEFAHFLRPEERFESLDALKAQMHRDKADALAFLSAAPDNAGLVQP</sequence>
<keyword evidence="4 15" id="KW-0285">Flavoprotein</keyword>
<evidence type="ECO:0000259" key="16">
    <source>
        <dbReference type="SMART" id="SM00904"/>
    </source>
</evidence>
<keyword evidence="7 15" id="KW-0548">Nucleotidyltransferase</keyword>
<dbReference type="InterPro" id="IPR014729">
    <property type="entry name" value="Rossmann-like_a/b/a_fold"/>
</dbReference>
<dbReference type="InterPro" id="IPR015865">
    <property type="entry name" value="Riboflavin_kinase_bac/euk"/>
</dbReference>
<gene>
    <name evidence="17" type="ORF">SAMN04488038_104113</name>
</gene>
<dbReference type="Gene3D" id="3.40.50.620">
    <property type="entry name" value="HUPs"/>
    <property type="match status" value="1"/>
</dbReference>
<dbReference type="STRING" id="489703.SAMN04488038_104113"/>
<dbReference type="InterPro" id="IPR015864">
    <property type="entry name" value="FAD_synthase"/>
</dbReference>
<evidence type="ECO:0000256" key="15">
    <source>
        <dbReference type="PIRNR" id="PIRNR004491"/>
    </source>
</evidence>
<keyword evidence="10 15" id="KW-0274">FAD</keyword>
<dbReference type="UniPathway" id="UPA00276">
    <property type="reaction ID" value="UER00406"/>
</dbReference>
<accession>A0A1H9DP16</accession>
<dbReference type="GO" id="GO:0008531">
    <property type="term" value="F:riboflavin kinase activity"/>
    <property type="evidence" value="ECO:0007669"/>
    <property type="project" value="UniProtKB-UniRule"/>
</dbReference>
<dbReference type="GO" id="GO:0005524">
    <property type="term" value="F:ATP binding"/>
    <property type="evidence" value="ECO:0007669"/>
    <property type="project" value="UniProtKB-UniRule"/>
</dbReference>
<dbReference type="InterPro" id="IPR002606">
    <property type="entry name" value="Riboflavin_kinase_bac"/>
</dbReference>
<dbReference type="SUPFAM" id="SSF52374">
    <property type="entry name" value="Nucleotidylyl transferase"/>
    <property type="match status" value="1"/>
</dbReference>
<keyword evidence="6 15" id="KW-0808">Transferase</keyword>
<reference evidence="17 18" key="1">
    <citation type="submission" date="2016-10" db="EMBL/GenBank/DDBJ databases">
        <authorList>
            <person name="de Groot N.N."/>
        </authorList>
    </citation>
    <scope>NUCLEOTIDE SEQUENCE [LARGE SCALE GENOMIC DNA]</scope>
    <source>
        <strain evidence="17 18">DSM 25927</strain>
    </source>
</reference>
<comment type="pathway">
    <text evidence="2 15">Cofactor biosynthesis; FAD biosynthesis; FAD from FMN: step 1/1.</text>
</comment>
<keyword evidence="18" id="KW-1185">Reference proteome</keyword>
<dbReference type="InterPro" id="IPR023465">
    <property type="entry name" value="Riboflavin_kinase_dom_sf"/>
</dbReference>
<evidence type="ECO:0000256" key="2">
    <source>
        <dbReference type="ARBA" id="ARBA00004726"/>
    </source>
</evidence>
<keyword evidence="11 15" id="KW-0067">ATP-binding</keyword>
<keyword evidence="12" id="KW-0511">Multifunctional enzyme</keyword>
<dbReference type="GO" id="GO:0009231">
    <property type="term" value="P:riboflavin biosynthetic process"/>
    <property type="evidence" value="ECO:0007669"/>
    <property type="project" value="InterPro"/>
</dbReference>
<dbReference type="EMBL" id="FOFS01000004">
    <property type="protein sequence ID" value="SEQ15215.1"/>
    <property type="molecule type" value="Genomic_DNA"/>
</dbReference>
<evidence type="ECO:0000313" key="18">
    <source>
        <dbReference type="Proteomes" id="UP000199233"/>
    </source>
</evidence>
<evidence type="ECO:0000256" key="7">
    <source>
        <dbReference type="ARBA" id="ARBA00022695"/>
    </source>
</evidence>
<dbReference type="Pfam" id="PF01687">
    <property type="entry name" value="Flavokinase"/>
    <property type="match status" value="1"/>
</dbReference>
<dbReference type="FunFam" id="3.40.50.620:FF:000021">
    <property type="entry name" value="Riboflavin biosynthesis protein"/>
    <property type="match status" value="1"/>
</dbReference>
<evidence type="ECO:0000256" key="8">
    <source>
        <dbReference type="ARBA" id="ARBA00022741"/>
    </source>
</evidence>
<evidence type="ECO:0000256" key="9">
    <source>
        <dbReference type="ARBA" id="ARBA00022777"/>
    </source>
</evidence>
<dbReference type="NCBIfam" id="TIGR00083">
    <property type="entry name" value="ribF"/>
    <property type="match status" value="1"/>
</dbReference>
<dbReference type="InterPro" id="IPR023468">
    <property type="entry name" value="Riboflavin_kinase"/>
</dbReference>
<evidence type="ECO:0000256" key="1">
    <source>
        <dbReference type="ARBA" id="ARBA00002121"/>
    </source>
</evidence>
<evidence type="ECO:0000256" key="5">
    <source>
        <dbReference type="ARBA" id="ARBA00022643"/>
    </source>
</evidence>
<dbReference type="GO" id="GO:0009398">
    <property type="term" value="P:FMN biosynthetic process"/>
    <property type="evidence" value="ECO:0007669"/>
    <property type="project" value="UniProtKB-UniRule"/>
</dbReference>
<comment type="function">
    <text evidence="1">Catalyzes the phosphorylation of riboflavin to FMN followed by the adenylation of FMN to FAD.</text>
</comment>
<comment type="similarity">
    <text evidence="15">Belongs to the ribF family.</text>
</comment>
<dbReference type="NCBIfam" id="NF004159">
    <property type="entry name" value="PRK05627.1-2"/>
    <property type="match status" value="1"/>
</dbReference>
<evidence type="ECO:0000256" key="3">
    <source>
        <dbReference type="ARBA" id="ARBA00005201"/>
    </source>
</evidence>
<dbReference type="EC" id="2.7.7.2" evidence="15"/>
<evidence type="ECO:0000256" key="12">
    <source>
        <dbReference type="ARBA" id="ARBA00023268"/>
    </source>
</evidence>